<evidence type="ECO:0000313" key="1">
    <source>
        <dbReference type="EMBL" id="TCL03554.1"/>
    </source>
</evidence>
<dbReference type="Pfam" id="PF10133">
    <property type="entry name" value="CooT"/>
    <property type="match status" value="1"/>
</dbReference>
<protein>
    <submittedName>
        <fullName evidence="1">Putative RNA-binding protein</fullName>
    </submittedName>
</protein>
<dbReference type="InterPro" id="IPR019300">
    <property type="entry name" value="CooT"/>
</dbReference>
<accession>A0A4R1N8C3</accession>
<evidence type="ECO:0000313" key="2">
    <source>
        <dbReference type="Proteomes" id="UP000294555"/>
    </source>
</evidence>
<organism evidence="1 2">
    <name type="scientific">Sodalis ligni</name>
    <dbReference type="NCBI Taxonomy" id="2697027"/>
    <lineage>
        <taxon>Bacteria</taxon>
        <taxon>Pseudomonadati</taxon>
        <taxon>Pseudomonadota</taxon>
        <taxon>Gammaproteobacteria</taxon>
        <taxon>Enterobacterales</taxon>
        <taxon>Bruguierivoracaceae</taxon>
        <taxon>Sodalis</taxon>
    </lineage>
</organism>
<dbReference type="AlphaFoldDB" id="A0A4R1N8C3"/>
<reference evidence="1 2" key="1">
    <citation type="submission" date="2019-02" db="EMBL/GenBank/DDBJ databases">
        <title>Investigation of anaerobic lignin degradation for improved lignocellulosic biofuels.</title>
        <authorList>
            <person name="Deangelis K."/>
        </authorList>
    </citation>
    <scope>NUCLEOTIDE SEQUENCE [LARGE SCALE GENOMIC DNA]</scope>
    <source>
        <strain evidence="1 2">159R</strain>
    </source>
</reference>
<comment type="caution">
    <text evidence="1">The sequence shown here is derived from an EMBL/GenBank/DDBJ whole genome shotgun (WGS) entry which is preliminary data.</text>
</comment>
<proteinExistence type="predicted"/>
<dbReference type="Proteomes" id="UP000294555">
    <property type="component" value="Unassembled WGS sequence"/>
</dbReference>
<dbReference type="RefSeq" id="WP_132922410.1">
    <property type="nucleotide sequence ID" value="NZ_CP075169.1"/>
</dbReference>
<gene>
    <name evidence="1" type="ORF">EZJ58_1629</name>
</gene>
<sequence length="65" mass="7612">MCQLKVRLILADNREERVDDVAHIEVSPDRITLSSLFEPPRELYGFQIKEIDCLRNSVLLEWRAA</sequence>
<keyword evidence="2" id="KW-1185">Reference proteome</keyword>
<dbReference type="OrthoDB" id="6401437at2"/>
<dbReference type="EMBL" id="SJOI01000001">
    <property type="protein sequence ID" value="TCL03554.1"/>
    <property type="molecule type" value="Genomic_DNA"/>
</dbReference>
<name>A0A4R1N8C3_9GAMM</name>